<accession>A0AA40AIM9</accession>
<comment type="caution">
    <text evidence="2">The sequence shown here is derived from an EMBL/GenBank/DDBJ whole genome shotgun (WGS) entry which is preliminary data.</text>
</comment>
<keyword evidence="3" id="KW-1185">Reference proteome</keyword>
<sequence length="157" mass="17101">MSSSRTAPPKTYIPHSPLLPRVTFLLNNNNNTDLTITTKVPSSTRTCNCHRACASKTLSQFEPFCPNCIAEHNAPSIDNRLSDKGNEKGTHEARDDDTVSVVSSSFPKLTTQQGHNAPVPEQTKSQQQDKKGGGRASESKRDTTNDGEFVPSHCSSM</sequence>
<proteinExistence type="predicted"/>
<feature type="compositionally biased region" description="Basic and acidic residues" evidence="1">
    <location>
        <begin position="127"/>
        <end position="144"/>
    </location>
</feature>
<protein>
    <submittedName>
        <fullName evidence="2">Uncharacterized protein</fullName>
    </submittedName>
</protein>
<name>A0AA40AIM9_9PEZI</name>
<dbReference type="Proteomes" id="UP001172159">
    <property type="component" value="Unassembled WGS sequence"/>
</dbReference>
<gene>
    <name evidence="2" type="ORF">B0T21DRAFT_396118</name>
</gene>
<feature type="compositionally biased region" description="Polar residues" evidence="1">
    <location>
        <begin position="106"/>
        <end position="115"/>
    </location>
</feature>
<organism evidence="2 3">
    <name type="scientific">Apiosordaria backusii</name>
    <dbReference type="NCBI Taxonomy" id="314023"/>
    <lineage>
        <taxon>Eukaryota</taxon>
        <taxon>Fungi</taxon>
        <taxon>Dikarya</taxon>
        <taxon>Ascomycota</taxon>
        <taxon>Pezizomycotina</taxon>
        <taxon>Sordariomycetes</taxon>
        <taxon>Sordariomycetidae</taxon>
        <taxon>Sordariales</taxon>
        <taxon>Lasiosphaeriaceae</taxon>
        <taxon>Apiosordaria</taxon>
    </lineage>
</organism>
<evidence type="ECO:0000313" key="3">
    <source>
        <dbReference type="Proteomes" id="UP001172159"/>
    </source>
</evidence>
<evidence type="ECO:0000256" key="1">
    <source>
        <dbReference type="SAM" id="MobiDB-lite"/>
    </source>
</evidence>
<feature type="region of interest" description="Disordered" evidence="1">
    <location>
        <begin position="72"/>
        <end position="157"/>
    </location>
</feature>
<feature type="compositionally biased region" description="Basic and acidic residues" evidence="1">
    <location>
        <begin position="80"/>
        <end position="97"/>
    </location>
</feature>
<reference evidence="2" key="1">
    <citation type="submission" date="2023-06" db="EMBL/GenBank/DDBJ databases">
        <title>Genome-scale phylogeny and comparative genomics of the fungal order Sordariales.</title>
        <authorList>
            <consortium name="Lawrence Berkeley National Laboratory"/>
            <person name="Hensen N."/>
            <person name="Bonometti L."/>
            <person name="Westerberg I."/>
            <person name="Brannstrom I.O."/>
            <person name="Guillou S."/>
            <person name="Cros-Aarteil S."/>
            <person name="Calhoun S."/>
            <person name="Haridas S."/>
            <person name="Kuo A."/>
            <person name="Mondo S."/>
            <person name="Pangilinan J."/>
            <person name="Riley R."/>
            <person name="Labutti K."/>
            <person name="Andreopoulos B."/>
            <person name="Lipzen A."/>
            <person name="Chen C."/>
            <person name="Yanf M."/>
            <person name="Daum C."/>
            <person name="Ng V."/>
            <person name="Clum A."/>
            <person name="Steindorff A."/>
            <person name="Ohm R."/>
            <person name="Martin F."/>
            <person name="Silar P."/>
            <person name="Natvig D."/>
            <person name="Lalanne C."/>
            <person name="Gautier V."/>
            <person name="Ament-Velasquez S.L."/>
            <person name="Kruys A."/>
            <person name="Hutchinson M.I."/>
            <person name="Powell A.J."/>
            <person name="Barry K."/>
            <person name="Miller A.N."/>
            <person name="Grigoriev I.V."/>
            <person name="Debuchy R."/>
            <person name="Gladieux P."/>
            <person name="Thoren M.H."/>
            <person name="Johannesson H."/>
        </authorList>
    </citation>
    <scope>NUCLEOTIDE SEQUENCE</scope>
    <source>
        <strain evidence="2">CBS 540.89</strain>
    </source>
</reference>
<evidence type="ECO:0000313" key="2">
    <source>
        <dbReference type="EMBL" id="KAK0716544.1"/>
    </source>
</evidence>
<dbReference type="AlphaFoldDB" id="A0AA40AIM9"/>
<dbReference type="EMBL" id="JAUKTV010000014">
    <property type="protein sequence ID" value="KAK0716544.1"/>
    <property type="molecule type" value="Genomic_DNA"/>
</dbReference>